<proteinExistence type="predicted"/>
<gene>
    <name evidence="1" type="ORF">UFOVP716_14</name>
</gene>
<protein>
    <recommendedName>
        <fullName evidence="2">Holliday junction resolvase</fullName>
    </recommendedName>
</protein>
<sequence>MASQSRKYRGFSTERVVARFLSEWWPHADIGRGAGKDITHVPFDMEVKARSAFQPKAWIDQVTKRAAKTGGLPIVTCRLNGQGEGSPQDYLAFMRLGDLVDLLLRAGYGDFHNDIDKLEPDRCDKCGGWIFKGVACMTCRKADNANL</sequence>
<name>A0A6J5NL75_9CAUD</name>
<dbReference type="EMBL" id="LR796686">
    <property type="protein sequence ID" value="CAB4159647.1"/>
    <property type="molecule type" value="Genomic_DNA"/>
</dbReference>
<reference evidence="1" key="1">
    <citation type="submission" date="2020-04" db="EMBL/GenBank/DDBJ databases">
        <authorList>
            <person name="Chiriac C."/>
            <person name="Salcher M."/>
            <person name="Ghai R."/>
            <person name="Kavagutti S V."/>
        </authorList>
    </citation>
    <scope>NUCLEOTIDE SEQUENCE</scope>
</reference>
<evidence type="ECO:0008006" key="2">
    <source>
        <dbReference type="Google" id="ProtNLM"/>
    </source>
</evidence>
<organism evidence="1">
    <name type="scientific">uncultured Caudovirales phage</name>
    <dbReference type="NCBI Taxonomy" id="2100421"/>
    <lineage>
        <taxon>Viruses</taxon>
        <taxon>Duplodnaviria</taxon>
        <taxon>Heunggongvirae</taxon>
        <taxon>Uroviricota</taxon>
        <taxon>Caudoviricetes</taxon>
        <taxon>Peduoviridae</taxon>
        <taxon>Maltschvirus</taxon>
        <taxon>Maltschvirus maltsch</taxon>
    </lineage>
</organism>
<evidence type="ECO:0000313" key="1">
    <source>
        <dbReference type="EMBL" id="CAB4159647.1"/>
    </source>
</evidence>
<accession>A0A6J5NL75</accession>